<organism evidence="2 3">
    <name type="scientific">Trema orientale</name>
    <name type="common">Charcoal tree</name>
    <name type="synonym">Celtis orientalis</name>
    <dbReference type="NCBI Taxonomy" id="63057"/>
    <lineage>
        <taxon>Eukaryota</taxon>
        <taxon>Viridiplantae</taxon>
        <taxon>Streptophyta</taxon>
        <taxon>Embryophyta</taxon>
        <taxon>Tracheophyta</taxon>
        <taxon>Spermatophyta</taxon>
        <taxon>Magnoliopsida</taxon>
        <taxon>eudicotyledons</taxon>
        <taxon>Gunneridae</taxon>
        <taxon>Pentapetalae</taxon>
        <taxon>rosids</taxon>
        <taxon>fabids</taxon>
        <taxon>Rosales</taxon>
        <taxon>Cannabaceae</taxon>
        <taxon>Trema</taxon>
    </lineage>
</organism>
<feature type="compositionally biased region" description="Acidic residues" evidence="1">
    <location>
        <begin position="129"/>
        <end position="149"/>
    </location>
</feature>
<protein>
    <submittedName>
        <fullName evidence="2">Uncharacterized protein</fullName>
    </submittedName>
</protein>
<keyword evidence="3" id="KW-1185">Reference proteome</keyword>
<gene>
    <name evidence="2" type="ORF">TorRG33x02_337070</name>
</gene>
<proteinExistence type="predicted"/>
<evidence type="ECO:0000313" key="2">
    <source>
        <dbReference type="EMBL" id="PON41940.1"/>
    </source>
</evidence>
<feature type="compositionally biased region" description="Basic and acidic residues" evidence="1">
    <location>
        <begin position="81"/>
        <end position="93"/>
    </location>
</feature>
<evidence type="ECO:0000256" key="1">
    <source>
        <dbReference type="SAM" id="MobiDB-lite"/>
    </source>
</evidence>
<dbReference type="Proteomes" id="UP000237000">
    <property type="component" value="Unassembled WGS sequence"/>
</dbReference>
<reference evidence="3" key="1">
    <citation type="submission" date="2016-06" db="EMBL/GenBank/DDBJ databases">
        <title>Parallel loss of symbiosis genes in relatives of nitrogen-fixing non-legume Parasponia.</title>
        <authorList>
            <person name="Van Velzen R."/>
            <person name="Holmer R."/>
            <person name="Bu F."/>
            <person name="Rutten L."/>
            <person name="Van Zeijl A."/>
            <person name="Liu W."/>
            <person name="Santuari L."/>
            <person name="Cao Q."/>
            <person name="Sharma T."/>
            <person name="Shen D."/>
            <person name="Roswanjaya Y."/>
            <person name="Wardhani T."/>
            <person name="Kalhor M.S."/>
            <person name="Jansen J."/>
            <person name="Van den Hoogen J."/>
            <person name="Gungor B."/>
            <person name="Hartog M."/>
            <person name="Hontelez J."/>
            <person name="Verver J."/>
            <person name="Yang W.-C."/>
            <person name="Schijlen E."/>
            <person name="Repin R."/>
            <person name="Schilthuizen M."/>
            <person name="Schranz E."/>
            <person name="Heidstra R."/>
            <person name="Miyata K."/>
            <person name="Fedorova E."/>
            <person name="Kohlen W."/>
            <person name="Bisseling T."/>
            <person name="Smit S."/>
            <person name="Geurts R."/>
        </authorList>
    </citation>
    <scope>NUCLEOTIDE SEQUENCE [LARGE SCALE GENOMIC DNA]</scope>
    <source>
        <strain evidence="3">cv. RG33-2</strain>
    </source>
</reference>
<evidence type="ECO:0000313" key="3">
    <source>
        <dbReference type="Proteomes" id="UP000237000"/>
    </source>
</evidence>
<dbReference type="InParanoid" id="A0A2P5AZF1"/>
<accession>A0A2P5AZF1</accession>
<comment type="caution">
    <text evidence="2">The sequence shown here is derived from an EMBL/GenBank/DDBJ whole genome shotgun (WGS) entry which is preliminary data.</text>
</comment>
<sequence length="163" mass="18514">MERYQLGGWGSKKPRSALQNQNNERVVAQEIPQVREQNNAAGEEIPEVVPVQDHNLGEEADHGVHQEVEQDVQNPSPPHDWGYRRPRTERIEFESDESSSDEDDPNDPDYHPNEQEELPDNNGGVILGNEDDNADDHEDPDQESDESSDHEDHPSDSDFDPDN</sequence>
<feature type="compositionally biased region" description="Basic and acidic residues" evidence="1">
    <location>
        <begin position="55"/>
        <end position="68"/>
    </location>
</feature>
<feature type="compositionally biased region" description="Acidic residues" evidence="1">
    <location>
        <begin position="94"/>
        <end position="107"/>
    </location>
</feature>
<dbReference type="EMBL" id="JXTC01000648">
    <property type="protein sequence ID" value="PON41940.1"/>
    <property type="molecule type" value="Genomic_DNA"/>
</dbReference>
<dbReference type="AlphaFoldDB" id="A0A2P5AZF1"/>
<feature type="region of interest" description="Disordered" evidence="1">
    <location>
        <begin position="1"/>
        <end position="163"/>
    </location>
</feature>
<name>A0A2P5AZF1_TREOI</name>